<evidence type="ECO:0000313" key="1">
    <source>
        <dbReference type="EMBL" id="CAG9324869.1"/>
    </source>
</evidence>
<dbReference type="EMBL" id="CAJZBQ010000036">
    <property type="protein sequence ID" value="CAG9324869.1"/>
    <property type="molecule type" value="Genomic_DNA"/>
</dbReference>
<proteinExistence type="predicted"/>
<sequence>MQSDCSTTVHLTVFSSMFSLINPKSSSNNPPTSLSLPPITNLFDEIPEEASTLTHIPVLKIKKRRKKTQRITACQHINKKHYARGMCNSCYHRYGRDTYAWLCEHTDRKLYAKGMCELCYNKQHAETTTKIKIILN</sequence>
<organism evidence="1 2">
    <name type="scientific">Blepharisma stoltei</name>
    <dbReference type="NCBI Taxonomy" id="1481888"/>
    <lineage>
        <taxon>Eukaryota</taxon>
        <taxon>Sar</taxon>
        <taxon>Alveolata</taxon>
        <taxon>Ciliophora</taxon>
        <taxon>Postciliodesmatophora</taxon>
        <taxon>Heterotrichea</taxon>
        <taxon>Heterotrichida</taxon>
        <taxon>Blepharismidae</taxon>
        <taxon>Blepharisma</taxon>
    </lineage>
</organism>
<keyword evidence="2" id="KW-1185">Reference proteome</keyword>
<protein>
    <submittedName>
        <fullName evidence="1">Uncharacterized protein</fullName>
    </submittedName>
</protein>
<evidence type="ECO:0000313" key="2">
    <source>
        <dbReference type="Proteomes" id="UP001162131"/>
    </source>
</evidence>
<accession>A0AAU9JVG2</accession>
<dbReference type="Proteomes" id="UP001162131">
    <property type="component" value="Unassembled WGS sequence"/>
</dbReference>
<reference evidence="1" key="1">
    <citation type="submission" date="2021-09" db="EMBL/GenBank/DDBJ databases">
        <authorList>
            <consortium name="AG Swart"/>
            <person name="Singh M."/>
            <person name="Singh A."/>
            <person name="Seah K."/>
            <person name="Emmerich C."/>
        </authorList>
    </citation>
    <scope>NUCLEOTIDE SEQUENCE</scope>
    <source>
        <strain evidence="1">ATCC30299</strain>
    </source>
</reference>
<comment type="caution">
    <text evidence="1">The sequence shown here is derived from an EMBL/GenBank/DDBJ whole genome shotgun (WGS) entry which is preliminary data.</text>
</comment>
<dbReference type="AlphaFoldDB" id="A0AAU9JVG2"/>
<gene>
    <name evidence="1" type="ORF">BSTOLATCC_MIC36643</name>
</gene>
<name>A0AAU9JVG2_9CILI</name>